<name>A0A0A9FY94_ARUDO</name>
<reference evidence="1" key="1">
    <citation type="submission" date="2014-09" db="EMBL/GenBank/DDBJ databases">
        <authorList>
            <person name="Magalhaes I.L.F."/>
            <person name="Oliveira U."/>
            <person name="Santos F.R."/>
            <person name="Vidigal T.H.D.A."/>
            <person name="Brescovit A.D."/>
            <person name="Santos A.J."/>
        </authorList>
    </citation>
    <scope>NUCLEOTIDE SEQUENCE</scope>
    <source>
        <tissue evidence="1">Shoot tissue taken approximately 20 cm above the soil surface</tissue>
    </source>
</reference>
<protein>
    <submittedName>
        <fullName evidence="1">Uncharacterized protein</fullName>
    </submittedName>
</protein>
<evidence type="ECO:0000313" key="1">
    <source>
        <dbReference type="EMBL" id="JAE17815.1"/>
    </source>
</evidence>
<accession>A0A0A9FY94</accession>
<sequence length="16" mass="1881">MAGKWYAFHLCCTVNH</sequence>
<dbReference type="EMBL" id="GBRH01180081">
    <property type="protein sequence ID" value="JAE17815.1"/>
    <property type="molecule type" value="Transcribed_RNA"/>
</dbReference>
<proteinExistence type="predicted"/>
<organism evidence="1">
    <name type="scientific">Arundo donax</name>
    <name type="common">Giant reed</name>
    <name type="synonym">Donax arundinaceus</name>
    <dbReference type="NCBI Taxonomy" id="35708"/>
    <lineage>
        <taxon>Eukaryota</taxon>
        <taxon>Viridiplantae</taxon>
        <taxon>Streptophyta</taxon>
        <taxon>Embryophyta</taxon>
        <taxon>Tracheophyta</taxon>
        <taxon>Spermatophyta</taxon>
        <taxon>Magnoliopsida</taxon>
        <taxon>Liliopsida</taxon>
        <taxon>Poales</taxon>
        <taxon>Poaceae</taxon>
        <taxon>PACMAD clade</taxon>
        <taxon>Arundinoideae</taxon>
        <taxon>Arundineae</taxon>
        <taxon>Arundo</taxon>
    </lineage>
</organism>
<reference evidence="1" key="2">
    <citation type="journal article" date="2015" name="Data Brief">
        <title>Shoot transcriptome of the giant reed, Arundo donax.</title>
        <authorList>
            <person name="Barrero R.A."/>
            <person name="Guerrero F.D."/>
            <person name="Moolhuijzen P."/>
            <person name="Goolsby J.A."/>
            <person name="Tidwell J."/>
            <person name="Bellgard S.E."/>
            <person name="Bellgard M.I."/>
        </authorList>
    </citation>
    <scope>NUCLEOTIDE SEQUENCE</scope>
    <source>
        <tissue evidence="1">Shoot tissue taken approximately 20 cm above the soil surface</tissue>
    </source>
</reference>
<dbReference type="AlphaFoldDB" id="A0A0A9FY94"/>